<evidence type="ECO:0000256" key="11">
    <source>
        <dbReference type="HAMAP-Rule" id="MF_01479"/>
    </source>
</evidence>
<gene>
    <name evidence="11" type="primary">whiB</name>
    <name evidence="13" type="ORF">BN2156_05690</name>
</gene>
<feature type="domain" description="4Fe-4S Wbl-type" evidence="12">
    <location>
        <begin position="79"/>
        <end position="142"/>
    </location>
</feature>
<evidence type="ECO:0000256" key="5">
    <source>
        <dbReference type="ARBA" id="ARBA00023004"/>
    </source>
</evidence>
<evidence type="ECO:0000256" key="8">
    <source>
        <dbReference type="ARBA" id="ARBA00023125"/>
    </source>
</evidence>
<feature type="binding site" evidence="11">
    <location>
        <position position="112"/>
    </location>
    <ligand>
        <name>[4Fe-4S] cluster</name>
        <dbReference type="ChEBI" id="CHEBI:49883"/>
    </ligand>
</feature>
<dbReference type="AlphaFoldDB" id="A0A0H5RZ29"/>
<comment type="subcellular location">
    <subcellularLocation>
        <location evidence="1 11">Cytoplasm</location>
    </subcellularLocation>
</comment>
<dbReference type="PANTHER" id="PTHR38839">
    <property type="entry name" value="TRANSCRIPTIONAL REGULATOR WHID-RELATED"/>
    <property type="match status" value="1"/>
</dbReference>
<organism evidence="13 14">
    <name type="scientific">Mycolicibacterium neworleansense</name>
    <dbReference type="NCBI Taxonomy" id="146018"/>
    <lineage>
        <taxon>Bacteria</taxon>
        <taxon>Bacillati</taxon>
        <taxon>Actinomycetota</taxon>
        <taxon>Actinomycetes</taxon>
        <taxon>Mycobacteriales</taxon>
        <taxon>Mycobacteriaceae</taxon>
        <taxon>Mycolicibacterium</taxon>
    </lineage>
</organism>
<dbReference type="GO" id="GO:0035731">
    <property type="term" value="F:dinitrosyl-iron complex binding"/>
    <property type="evidence" value="ECO:0007669"/>
    <property type="project" value="UniProtKB-UniRule"/>
</dbReference>
<feature type="binding site" evidence="11">
    <location>
        <position position="109"/>
    </location>
    <ligand>
        <name>[4Fe-4S] cluster</name>
        <dbReference type="ChEBI" id="CHEBI:49883"/>
    </ligand>
</feature>
<protein>
    <recommendedName>
        <fullName evidence="11">Transcriptional regulator WhiB</fullName>
    </recommendedName>
</protein>
<evidence type="ECO:0000256" key="2">
    <source>
        <dbReference type="ARBA" id="ARBA00006597"/>
    </source>
</evidence>
<keyword evidence="10 11" id="KW-0804">Transcription</keyword>
<dbReference type="STRING" id="146018.BN2156_05690"/>
<feature type="binding site" evidence="11">
    <location>
        <position position="118"/>
    </location>
    <ligand>
        <name>[4Fe-4S] cluster</name>
        <dbReference type="ChEBI" id="CHEBI:49883"/>
    </ligand>
</feature>
<evidence type="ECO:0000256" key="6">
    <source>
        <dbReference type="ARBA" id="ARBA00023014"/>
    </source>
</evidence>
<accession>A0A0H5RZ29</accession>
<dbReference type="GO" id="GO:0005737">
    <property type="term" value="C:cytoplasm"/>
    <property type="evidence" value="ECO:0007669"/>
    <property type="project" value="UniProtKB-SubCell"/>
</dbReference>
<keyword evidence="11" id="KW-0963">Cytoplasm</keyword>
<feature type="binding site" evidence="11">
    <location>
        <position position="80"/>
    </location>
    <ligand>
        <name>[4Fe-4S] cluster</name>
        <dbReference type="ChEBI" id="CHEBI:49883"/>
    </ligand>
</feature>
<proteinExistence type="inferred from homology"/>
<dbReference type="InterPro" id="IPR034768">
    <property type="entry name" value="4FE4S_WBL"/>
</dbReference>
<dbReference type="PROSITE" id="PS51674">
    <property type="entry name" value="4FE4S_WBL"/>
    <property type="match status" value="1"/>
</dbReference>
<keyword evidence="6 11" id="KW-0411">Iron-sulfur</keyword>
<sequence>MVTRWRLGLGWQHGRPNATFLKGVNALSRTLFDRQALPEFVVRQAIPDTAARPAIPINRSPRNLPPPAIDEWSWQQSGLCRDHPAEVFFPEEARGRPLRRREDAAKAICRACPVLERCRAHALSAPEAYGIWGAMTARERAVELSGER</sequence>
<keyword evidence="5 11" id="KW-0408">Iron</keyword>
<reference evidence="14" key="1">
    <citation type="submission" date="2015-07" db="EMBL/GenBank/DDBJ databases">
        <authorList>
            <person name="Urmite Genomes"/>
        </authorList>
    </citation>
    <scope>NUCLEOTIDE SEQUENCE [LARGE SCALE GENOMIC DNA]</scope>
    <source>
        <strain evidence="14">type strain: ATCC 49404</strain>
    </source>
</reference>
<keyword evidence="3 11" id="KW-0004">4Fe-4S</keyword>
<evidence type="ECO:0000256" key="7">
    <source>
        <dbReference type="ARBA" id="ARBA00023015"/>
    </source>
</evidence>
<dbReference type="Proteomes" id="UP000199147">
    <property type="component" value="Unassembled WGS sequence"/>
</dbReference>
<evidence type="ECO:0000256" key="9">
    <source>
        <dbReference type="ARBA" id="ARBA00023157"/>
    </source>
</evidence>
<dbReference type="GO" id="GO:0051539">
    <property type="term" value="F:4 iron, 4 sulfur cluster binding"/>
    <property type="evidence" value="ECO:0007669"/>
    <property type="project" value="UniProtKB-UniRule"/>
</dbReference>
<keyword evidence="4 11" id="KW-0479">Metal-binding</keyword>
<dbReference type="HAMAP" id="MF_01479">
    <property type="entry name" value="WhiB"/>
    <property type="match status" value="1"/>
</dbReference>
<dbReference type="OrthoDB" id="4954884at2"/>
<dbReference type="GO" id="GO:0003677">
    <property type="term" value="F:DNA binding"/>
    <property type="evidence" value="ECO:0007669"/>
    <property type="project" value="UniProtKB-UniRule"/>
</dbReference>
<dbReference type="GO" id="GO:0045892">
    <property type="term" value="P:negative regulation of DNA-templated transcription"/>
    <property type="evidence" value="ECO:0007669"/>
    <property type="project" value="TreeGrafter"/>
</dbReference>
<evidence type="ECO:0000313" key="14">
    <source>
        <dbReference type="Proteomes" id="UP000199147"/>
    </source>
</evidence>
<evidence type="ECO:0000256" key="10">
    <source>
        <dbReference type="ARBA" id="ARBA00023163"/>
    </source>
</evidence>
<evidence type="ECO:0000256" key="3">
    <source>
        <dbReference type="ARBA" id="ARBA00022485"/>
    </source>
</evidence>
<comment type="PTM">
    <text evidence="11">Upon Fe-S cluster removal intramolecular disulfide bonds are formed.</text>
</comment>
<dbReference type="GO" id="GO:0047134">
    <property type="term" value="F:protein-disulfide reductase [NAD(P)H] activity"/>
    <property type="evidence" value="ECO:0007669"/>
    <property type="project" value="TreeGrafter"/>
</dbReference>
<dbReference type="Pfam" id="PF02467">
    <property type="entry name" value="Whib"/>
    <property type="match status" value="1"/>
</dbReference>
<dbReference type="InterPro" id="IPR003482">
    <property type="entry name" value="Whib"/>
</dbReference>
<keyword evidence="14" id="KW-1185">Reference proteome</keyword>
<evidence type="ECO:0000256" key="4">
    <source>
        <dbReference type="ARBA" id="ARBA00022723"/>
    </source>
</evidence>
<keyword evidence="7 11" id="KW-0805">Transcription regulation</keyword>
<keyword evidence="8 11" id="KW-0238">DNA-binding</keyword>
<evidence type="ECO:0000313" key="13">
    <source>
        <dbReference type="EMBL" id="CRZ18782.1"/>
    </source>
</evidence>
<comment type="PTM">
    <text evidence="11">The Fe-S cluster can be nitrosylated by nitric oxide (NO).</text>
</comment>
<dbReference type="GO" id="GO:0046872">
    <property type="term" value="F:metal ion binding"/>
    <property type="evidence" value="ECO:0007669"/>
    <property type="project" value="UniProtKB-KW"/>
</dbReference>
<evidence type="ECO:0000256" key="1">
    <source>
        <dbReference type="ARBA" id="ARBA00004496"/>
    </source>
</evidence>
<keyword evidence="9 11" id="KW-1015">Disulfide bond</keyword>
<comment type="cofactor">
    <cofactor evidence="11">
        <name>[4Fe-4S] cluster</name>
        <dbReference type="ChEBI" id="CHEBI:49883"/>
    </cofactor>
    <text evidence="11">Binds 1 [4Fe-4S] cluster per subunit. Following nitrosylation of the [4Fe-4S] cluster binds 1 [4Fe-8(NO)] cluster per subunit.</text>
</comment>
<evidence type="ECO:0000259" key="12">
    <source>
        <dbReference type="PROSITE" id="PS51674"/>
    </source>
</evidence>
<name>A0A0H5RZ29_9MYCO</name>
<dbReference type="GO" id="GO:0045454">
    <property type="term" value="P:cell redox homeostasis"/>
    <property type="evidence" value="ECO:0007669"/>
    <property type="project" value="TreeGrafter"/>
</dbReference>
<dbReference type="EMBL" id="CWKH01000003">
    <property type="protein sequence ID" value="CRZ18782.1"/>
    <property type="molecule type" value="Genomic_DNA"/>
</dbReference>
<comment type="similarity">
    <text evidence="2 11">Belongs to the WhiB family.</text>
</comment>
<comment type="function">
    <text evidence="11">Acts as a transcriptional regulator. Probably redox-responsive. The apo- but not holo-form probably binds DNA.</text>
</comment>